<evidence type="ECO:0000313" key="1">
    <source>
        <dbReference type="EMBL" id="KAG8663691.1"/>
    </source>
</evidence>
<keyword evidence="2" id="KW-1185">Reference proteome</keyword>
<reference evidence="2" key="1">
    <citation type="journal article" date="2016" name="Nat. Biotechnol.">
        <title>Sequencing wild and cultivated cassava and related species reveals extensive interspecific hybridization and genetic diversity.</title>
        <authorList>
            <person name="Bredeson J.V."/>
            <person name="Lyons J.B."/>
            <person name="Prochnik S.E."/>
            <person name="Wu G.A."/>
            <person name="Ha C.M."/>
            <person name="Edsinger-Gonzales E."/>
            <person name="Grimwood J."/>
            <person name="Schmutz J."/>
            <person name="Rabbi I.Y."/>
            <person name="Egesi C."/>
            <person name="Nauluvula P."/>
            <person name="Lebot V."/>
            <person name="Ndunguru J."/>
            <person name="Mkamilo G."/>
            <person name="Bart R.S."/>
            <person name="Setter T.L."/>
            <person name="Gleadow R.M."/>
            <person name="Kulakow P."/>
            <person name="Ferguson M.E."/>
            <person name="Rounsley S."/>
            <person name="Rokhsar D.S."/>
        </authorList>
    </citation>
    <scope>NUCLEOTIDE SEQUENCE [LARGE SCALE GENOMIC DNA]</scope>
    <source>
        <strain evidence="2">cv. AM560-2</strain>
    </source>
</reference>
<comment type="caution">
    <text evidence="1">The sequence shown here is derived from an EMBL/GenBank/DDBJ whole genome shotgun (WGS) entry which is preliminary data.</text>
</comment>
<sequence>MSIKRNDIRRSSIHHPKMRKFSTMPQTTFKRSTMRMTEGVSQTL</sequence>
<gene>
    <name evidence="1" type="ORF">MANES_01G240250v8</name>
</gene>
<protein>
    <submittedName>
        <fullName evidence="1">Uncharacterized protein</fullName>
    </submittedName>
</protein>
<name>A0ACB7IGY2_MANES</name>
<organism evidence="1 2">
    <name type="scientific">Manihot esculenta</name>
    <name type="common">Cassava</name>
    <name type="synonym">Jatropha manihot</name>
    <dbReference type="NCBI Taxonomy" id="3983"/>
    <lineage>
        <taxon>Eukaryota</taxon>
        <taxon>Viridiplantae</taxon>
        <taxon>Streptophyta</taxon>
        <taxon>Embryophyta</taxon>
        <taxon>Tracheophyta</taxon>
        <taxon>Spermatophyta</taxon>
        <taxon>Magnoliopsida</taxon>
        <taxon>eudicotyledons</taxon>
        <taxon>Gunneridae</taxon>
        <taxon>Pentapetalae</taxon>
        <taxon>rosids</taxon>
        <taxon>fabids</taxon>
        <taxon>Malpighiales</taxon>
        <taxon>Euphorbiaceae</taxon>
        <taxon>Crotonoideae</taxon>
        <taxon>Manihoteae</taxon>
        <taxon>Manihot</taxon>
    </lineage>
</organism>
<accession>A0ACB7IGY2</accession>
<evidence type="ECO:0000313" key="2">
    <source>
        <dbReference type="Proteomes" id="UP000091857"/>
    </source>
</evidence>
<proteinExistence type="predicted"/>
<dbReference type="EMBL" id="CM004387">
    <property type="protein sequence ID" value="KAG8663691.1"/>
    <property type="molecule type" value="Genomic_DNA"/>
</dbReference>
<dbReference type="Proteomes" id="UP000091857">
    <property type="component" value="Chromosome 1"/>
</dbReference>